<comment type="similarity">
    <text evidence="1">Belongs to the jacalin lectin family.</text>
</comment>
<accession>V4KJZ9</accession>
<dbReference type="EMBL" id="KI517809">
    <property type="protein sequence ID" value="ESQ30252.1"/>
    <property type="molecule type" value="Genomic_DNA"/>
</dbReference>
<dbReference type="PANTHER" id="PTHR47293:SF52">
    <property type="entry name" value="JACALIN-RELATED LECTIN 10-RELATED"/>
    <property type="match status" value="1"/>
</dbReference>
<dbReference type="Pfam" id="PF01419">
    <property type="entry name" value="Jacalin"/>
    <property type="match status" value="2"/>
</dbReference>
<dbReference type="AlphaFoldDB" id="V4KJZ9"/>
<keyword evidence="2" id="KW-0430">Lectin</keyword>
<evidence type="ECO:0000256" key="1">
    <source>
        <dbReference type="ARBA" id="ARBA00006568"/>
    </source>
</evidence>
<dbReference type="SUPFAM" id="SSF51101">
    <property type="entry name" value="Mannose-binding lectins"/>
    <property type="match status" value="2"/>
</dbReference>
<keyword evidence="5" id="KW-1185">Reference proteome</keyword>
<feature type="domain" description="Jacalin-type lectin" evidence="3">
    <location>
        <begin position="24"/>
        <end position="165"/>
    </location>
</feature>
<dbReference type="InterPro" id="IPR033734">
    <property type="entry name" value="Jacalin-like_lectin_dom_plant"/>
</dbReference>
<dbReference type="InterPro" id="IPR001229">
    <property type="entry name" value="Jacalin-like_lectin_dom"/>
</dbReference>
<feature type="domain" description="Jacalin-type lectin" evidence="3">
    <location>
        <begin position="167"/>
        <end position="311"/>
    </location>
</feature>
<dbReference type="GO" id="GO:0009651">
    <property type="term" value="P:response to salt stress"/>
    <property type="evidence" value="ECO:0007669"/>
    <property type="project" value="EnsemblPlants"/>
</dbReference>
<dbReference type="STRING" id="72664.V4KJZ9"/>
<dbReference type="PANTHER" id="PTHR47293">
    <property type="entry name" value="JACALIN-RELATED LECTIN 3"/>
    <property type="match status" value="1"/>
</dbReference>
<name>V4KJZ9_EUTSA</name>
<dbReference type="Gene3D" id="2.100.10.30">
    <property type="entry name" value="Jacalin-like lectin domain"/>
    <property type="match status" value="2"/>
</dbReference>
<sequence length="315" mass="34488">MMLIFYLILSLSSAILDSNVFAIAQKLEAIGGKGGKLWDDGADHDYVTKIYVHGGHEGIHYIKFDYVKNGQSIDGTIHGGSADGFTQTLEIDHLKYEHIVSVEGYYDVRTGVMQALQFKTNIKTSGFIGYQKGIKFSLEVSGKIIVGFHGSAGLNLRSLGAYLKTPPTKSELQGGITGGEYWDDGPNYDGVRAVYVTFTETHIRSMNIDYDQDGQVASCYHGMKNGETQEFVVDFPNEYMTSVEGTYDHIHEGNYLVLTSLTFKTSKGRISQTFGLVTGTKFVLESQGNAIIGFHGRDGGSFDAIGVYFAPMAPS</sequence>
<dbReference type="SMART" id="SM00915">
    <property type="entry name" value="Jacalin"/>
    <property type="match status" value="2"/>
</dbReference>
<dbReference type="InterPro" id="IPR036404">
    <property type="entry name" value="Jacalin-like_lectin_dom_sf"/>
</dbReference>
<dbReference type="KEGG" id="eus:EUTSA_v10011670mg"/>
<proteinExistence type="inferred from homology"/>
<organism evidence="4 5">
    <name type="scientific">Eutrema salsugineum</name>
    <name type="common">Saltwater cress</name>
    <name type="synonym">Sisymbrium salsugineum</name>
    <dbReference type="NCBI Taxonomy" id="72664"/>
    <lineage>
        <taxon>Eukaryota</taxon>
        <taxon>Viridiplantae</taxon>
        <taxon>Streptophyta</taxon>
        <taxon>Embryophyta</taxon>
        <taxon>Tracheophyta</taxon>
        <taxon>Spermatophyta</taxon>
        <taxon>Magnoliopsida</taxon>
        <taxon>eudicotyledons</taxon>
        <taxon>Gunneridae</taxon>
        <taxon>Pentapetalae</taxon>
        <taxon>rosids</taxon>
        <taxon>malvids</taxon>
        <taxon>Brassicales</taxon>
        <taxon>Brassicaceae</taxon>
        <taxon>Eutremeae</taxon>
        <taxon>Eutrema</taxon>
    </lineage>
</organism>
<dbReference type="CDD" id="cd09612">
    <property type="entry name" value="Jacalin"/>
    <property type="match status" value="2"/>
</dbReference>
<dbReference type="FunFam" id="2.100.10.30:FF:000001">
    <property type="entry name" value="Jacalin-related lectin 33"/>
    <property type="match status" value="2"/>
</dbReference>
<dbReference type="GO" id="GO:0030246">
    <property type="term" value="F:carbohydrate binding"/>
    <property type="evidence" value="ECO:0007669"/>
    <property type="project" value="UniProtKB-KW"/>
</dbReference>
<protein>
    <recommendedName>
        <fullName evidence="3">Jacalin-type lectin domain-containing protein</fullName>
    </recommendedName>
</protein>
<evidence type="ECO:0000313" key="5">
    <source>
        <dbReference type="Proteomes" id="UP000030689"/>
    </source>
</evidence>
<dbReference type="OMA" id="FEYARGQ"/>
<reference evidence="4 5" key="1">
    <citation type="journal article" date="2013" name="Front. Plant Sci.">
        <title>The Reference Genome of the Halophytic Plant Eutrema salsugineum.</title>
        <authorList>
            <person name="Yang R."/>
            <person name="Jarvis D.E."/>
            <person name="Chen H."/>
            <person name="Beilstein M.A."/>
            <person name="Grimwood J."/>
            <person name="Jenkins J."/>
            <person name="Shu S."/>
            <person name="Prochnik S."/>
            <person name="Xin M."/>
            <person name="Ma C."/>
            <person name="Schmutz J."/>
            <person name="Wing R.A."/>
            <person name="Mitchell-Olds T."/>
            <person name="Schumaker K.S."/>
            <person name="Wang X."/>
        </authorList>
    </citation>
    <scope>NUCLEOTIDE SEQUENCE [LARGE SCALE GENOMIC DNA]</scope>
</reference>
<dbReference type="PROSITE" id="PS51752">
    <property type="entry name" value="JACALIN_LECTIN"/>
    <property type="match status" value="2"/>
</dbReference>
<evidence type="ECO:0000313" key="4">
    <source>
        <dbReference type="EMBL" id="ESQ30252.1"/>
    </source>
</evidence>
<gene>
    <name evidence="4" type="ORF">EUTSA_v10011670mg</name>
</gene>
<dbReference type="Gramene" id="ESQ30252">
    <property type="protein sequence ID" value="ESQ30252"/>
    <property type="gene ID" value="EUTSA_v10011670mg"/>
</dbReference>
<evidence type="ECO:0000259" key="3">
    <source>
        <dbReference type="PROSITE" id="PS51752"/>
    </source>
</evidence>
<dbReference type="OrthoDB" id="1041215at2759"/>
<evidence type="ECO:0000256" key="2">
    <source>
        <dbReference type="ARBA" id="ARBA00022734"/>
    </source>
</evidence>
<dbReference type="Proteomes" id="UP000030689">
    <property type="component" value="Unassembled WGS sequence"/>
</dbReference>